<comment type="caution">
    <text evidence="1">The sequence shown here is derived from an EMBL/GenBank/DDBJ whole genome shotgun (WGS) entry which is preliminary data.</text>
</comment>
<sequence length="763" mass="85559">MEFKFRAVDDRPPGPPSFLSPSSTISSFCYQSWPASYSSFVPFTNTGQMGNSNYEHEAILRELEKEQIRREIIASEIARRRMLEDEVRRELMLERESAMRRNMGEELSLEEKIAMRLSQSFSIMHPSNNLPFEERMVFPGYSAMNMSPLPRLPQVMAPEIKPPPEISKDKSIILDKLDPDCYGAKRKALESPAVDGSEHSPFGLKKKPKDDWSCALCHVCATSEKGLNEHLQGRKHKAKEAALRTQKIGKSTSTSLLSKKSKKSLKPAETILITTSGLESKSDEQSLQSEVALEGISKKVHDKDLVEITSKEQLVQVKQNAEASKKQNAKGLGVKKTNELKRKKKAKFWCEVCQVGVPSQIVMERHKNGRKHEARMLTFIKNKGSIPVSSMESSETIPLTNDTDAVNVLTKETNKNMVDNFANSDETSASLNTGQKGNLNDEIEKEQIRQEIIASEIAQRSTLEDEVRRESAMQRNLGEELSLEKQLAMPLSPSFSMMHPLNNIPFEERMTFPSNSAMNMFPFLQLPQVMALDIKPPLEINKDRLIILDKPDPDRYRAKLKALEAHAIDGSEHSPFGLKKKPKDEWSCALCHVCASSEKVLNEHLGGKKHKAKEAALRSQKIGLEAKADDKDFVEITTVEKVVQKNQNAKVLGVKKTVRLKKNKHVMSWCEVCQVQVPSRVVERHKNGRKHRARMLIFTKIKESVPVSSTVSSETTPLTEGRGAINVPTVETNMKISDNFANSDKPLVSPVVECSGGEAAEEP</sequence>
<proteinExistence type="predicted"/>
<evidence type="ECO:0000313" key="1">
    <source>
        <dbReference type="EMBL" id="KAI4344299.1"/>
    </source>
</evidence>
<evidence type="ECO:0000313" key="2">
    <source>
        <dbReference type="Proteomes" id="UP000828941"/>
    </source>
</evidence>
<accession>A0ACB9P8M1</accession>
<name>A0ACB9P8M1_BAUVA</name>
<reference evidence="1 2" key="1">
    <citation type="journal article" date="2022" name="DNA Res.">
        <title>Chromosomal-level genome assembly of the orchid tree Bauhinia variegata (Leguminosae; Cercidoideae) supports the allotetraploid origin hypothesis of Bauhinia.</title>
        <authorList>
            <person name="Zhong Y."/>
            <person name="Chen Y."/>
            <person name="Zheng D."/>
            <person name="Pang J."/>
            <person name="Liu Y."/>
            <person name="Luo S."/>
            <person name="Meng S."/>
            <person name="Qian L."/>
            <person name="Wei D."/>
            <person name="Dai S."/>
            <person name="Zhou R."/>
        </authorList>
    </citation>
    <scope>NUCLEOTIDE SEQUENCE [LARGE SCALE GENOMIC DNA]</scope>
    <source>
        <strain evidence="1">BV-YZ2020</strain>
    </source>
</reference>
<dbReference type="EMBL" id="CM039430">
    <property type="protein sequence ID" value="KAI4344299.1"/>
    <property type="molecule type" value="Genomic_DNA"/>
</dbReference>
<keyword evidence="2" id="KW-1185">Reference proteome</keyword>
<gene>
    <name evidence="1" type="ORF">L6164_011544</name>
</gene>
<organism evidence="1 2">
    <name type="scientific">Bauhinia variegata</name>
    <name type="common">Purple orchid tree</name>
    <name type="synonym">Phanera variegata</name>
    <dbReference type="NCBI Taxonomy" id="167791"/>
    <lineage>
        <taxon>Eukaryota</taxon>
        <taxon>Viridiplantae</taxon>
        <taxon>Streptophyta</taxon>
        <taxon>Embryophyta</taxon>
        <taxon>Tracheophyta</taxon>
        <taxon>Spermatophyta</taxon>
        <taxon>Magnoliopsida</taxon>
        <taxon>eudicotyledons</taxon>
        <taxon>Gunneridae</taxon>
        <taxon>Pentapetalae</taxon>
        <taxon>rosids</taxon>
        <taxon>fabids</taxon>
        <taxon>Fabales</taxon>
        <taxon>Fabaceae</taxon>
        <taxon>Cercidoideae</taxon>
        <taxon>Cercideae</taxon>
        <taxon>Bauhiniinae</taxon>
        <taxon>Bauhinia</taxon>
    </lineage>
</organism>
<dbReference type="Proteomes" id="UP000828941">
    <property type="component" value="Chromosome 5"/>
</dbReference>
<protein>
    <submittedName>
        <fullName evidence="1">Uncharacterized protein</fullName>
    </submittedName>
</protein>